<accession>A0A4R2K376</accession>
<comment type="caution">
    <text evidence="1">The sequence shown here is derived from an EMBL/GenBank/DDBJ whole genome shotgun (WGS) entry which is preliminary data.</text>
</comment>
<feature type="non-terminal residue" evidence="1">
    <location>
        <position position="1"/>
    </location>
</feature>
<dbReference type="AlphaFoldDB" id="A0A4R2K376"/>
<dbReference type="Proteomes" id="UP000294919">
    <property type="component" value="Unassembled WGS sequence"/>
</dbReference>
<protein>
    <submittedName>
        <fullName evidence="1">Uncharacterized protein</fullName>
    </submittedName>
</protein>
<organism evidence="1 2">
    <name type="scientific">Marinisporobacter balticus</name>
    <dbReference type="NCBI Taxonomy" id="2018667"/>
    <lineage>
        <taxon>Bacteria</taxon>
        <taxon>Bacillati</taxon>
        <taxon>Bacillota</taxon>
        <taxon>Clostridia</taxon>
        <taxon>Peptostreptococcales</taxon>
        <taxon>Thermotaleaceae</taxon>
        <taxon>Marinisporobacter</taxon>
    </lineage>
</organism>
<evidence type="ECO:0000313" key="1">
    <source>
        <dbReference type="EMBL" id="TCO67583.1"/>
    </source>
</evidence>
<sequence>VRAFICTINPKDLQIFKHNTVQNVKFDQTQNNQLPLCAYSLRWNIEVIFYQHKFFWSFGNYMVRNKAAIERYANLFWCC</sequence>
<dbReference type="EMBL" id="SLWV01000064">
    <property type="protein sequence ID" value="TCO67583.1"/>
    <property type="molecule type" value="Genomic_DNA"/>
</dbReference>
<gene>
    <name evidence="1" type="ORF">EV214_1641</name>
</gene>
<evidence type="ECO:0000313" key="2">
    <source>
        <dbReference type="Proteomes" id="UP000294919"/>
    </source>
</evidence>
<name>A0A4R2K376_9FIRM</name>
<reference evidence="1 2" key="1">
    <citation type="submission" date="2019-03" db="EMBL/GenBank/DDBJ databases">
        <title>Genomic Encyclopedia of Type Strains, Phase IV (KMG-IV): sequencing the most valuable type-strain genomes for metagenomic binning, comparative biology and taxonomic classification.</title>
        <authorList>
            <person name="Goeker M."/>
        </authorList>
    </citation>
    <scope>NUCLEOTIDE SEQUENCE [LARGE SCALE GENOMIC DNA]</scope>
    <source>
        <strain evidence="1 2">DSM 102940</strain>
    </source>
</reference>
<proteinExistence type="predicted"/>
<keyword evidence="2" id="KW-1185">Reference proteome</keyword>